<keyword evidence="1" id="KW-0812">Transmembrane</keyword>
<dbReference type="Pfam" id="PF04865">
    <property type="entry name" value="Baseplate_J"/>
    <property type="match status" value="1"/>
</dbReference>
<proteinExistence type="predicted"/>
<reference evidence="3" key="1">
    <citation type="submission" date="2019-09" db="EMBL/GenBank/DDBJ databases">
        <title>Characterisation of the sponge microbiome using genome-centric metagenomics.</title>
        <authorList>
            <person name="Engelberts J.P."/>
            <person name="Robbins S.J."/>
            <person name="De Goeij J.M."/>
            <person name="Aranda M."/>
            <person name="Bell S.C."/>
            <person name="Webster N.S."/>
        </authorList>
    </citation>
    <scope>NUCLEOTIDE SEQUENCE</scope>
    <source>
        <strain evidence="3">SB0662_bin_9</strain>
    </source>
</reference>
<evidence type="ECO:0000313" key="3">
    <source>
        <dbReference type="EMBL" id="MYD91649.1"/>
    </source>
</evidence>
<dbReference type="AlphaFoldDB" id="A0A6B1DVB0"/>
<organism evidence="3">
    <name type="scientific">Caldilineaceae bacterium SB0662_bin_9</name>
    <dbReference type="NCBI Taxonomy" id="2605258"/>
    <lineage>
        <taxon>Bacteria</taxon>
        <taxon>Bacillati</taxon>
        <taxon>Chloroflexota</taxon>
        <taxon>Caldilineae</taxon>
        <taxon>Caldilineales</taxon>
        <taxon>Caldilineaceae</taxon>
    </lineage>
</organism>
<evidence type="ECO:0000259" key="2">
    <source>
        <dbReference type="Pfam" id="PF04865"/>
    </source>
</evidence>
<gene>
    <name evidence="3" type="ORF">F4Y08_15175</name>
</gene>
<accession>A0A6B1DVB0</accession>
<dbReference type="InterPro" id="IPR006949">
    <property type="entry name" value="Barrel_Baseplate_J-like"/>
</dbReference>
<feature type="domain" description="Baseplate protein J-like barrel" evidence="2">
    <location>
        <begin position="226"/>
        <end position="310"/>
    </location>
</feature>
<feature type="transmembrane region" description="Helical" evidence="1">
    <location>
        <begin position="134"/>
        <end position="152"/>
    </location>
</feature>
<keyword evidence="1" id="KW-1133">Transmembrane helix</keyword>
<dbReference type="EMBL" id="VXPY01000106">
    <property type="protein sequence ID" value="MYD91649.1"/>
    <property type="molecule type" value="Genomic_DNA"/>
</dbReference>
<comment type="caution">
    <text evidence="3">The sequence shown here is derived from an EMBL/GenBank/DDBJ whole genome shotgun (WGS) entry which is preliminary data.</text>
</comment>
<keyword evidence="1" id="KW-0472">Membrane</keyword>
<evidence type="ECO:0000256" key="1">
    <source>
        <dbReference type="SAM" id="Phobius"/>
    </source>
</evidence>
<protein>
    <recommendedName>
        <fullName evidence="2">Baseplate protein J-like barrel domain-containing protein</fullName>
    </recommendedName>
</protein>
<sequence>MHTTVVVRDTSRLAELLQAVSEAAGTGLLVEIHSVPPDADLAEWCLALTHRARFRGLPLAYVAADRLPGATAHRIRGNRFRSVAEAERWLATARASNPVRNGANIPRGFPGNRHAGRGRALAVFPTPGEWVRNLFGIAVFCAIAGSSLWLFLTHVQPSATLTVAPSAHVLELDVPMSASLYVQAVDNDTGLVPATWISVSHEVVGTTETTAVTREPVDKARGYLSITNLGTEGITIPAGTQVQTGTGDAIPFVTLDDAILAGGSGLQTLVQIESVEAGEEGNVPANSINTITGGWAQRVRIANPSDLTGGTSEERFAVSQRDQDYLRDVLLADVRGKALTILAPEVPPNAWLPSETVSVSIQWTNTELFNGEVADELTLTMMVLVSGLAVQTSDLVDFVLARLEAETPPRALIDPDSLDFHLESGTVNAGTELAFTVRTRARYLQAPDRQVLRTMLAGTPLADLDRNMAELDIEEPWQIRISPPEREALPTLPYRIRVETSWPATAATDS</sequence>
<name>A0A6B1DVB0_9CHLR</name>